<keyword evidence="2" id="KW-0472">Membrane</keyword>
<dbReference type="Proteomes" id="UP000593802">
    <property type="component" value="Chromosome"/>
</dbReference>
<dbReference type="Pfam" id="PF13464">
    <property type="entry name" value="RodZ_C"/>
    <property type="match status" value="1"/>
</dbReference>
<dbReference type="AlphaFoldDB" id="A0A7I8D6H7"/>
<dbReference type="KEGG" id="eff:skT53_07380"/>
<dbReference type="InterPro" id="IPR001387">
    <property type="entry name" value="Cro/C1-type_HTH"/>
</dbReference>
<evidence type="ECO:0000313" key="5">
    <source>
        <dbReference type="Proteomes" id="UP000593802"/>
    </source>
</evidence>
<feature type="region of interest" description="Disordered" evidence="1">
    <location>
        <begin position="79"/>
        <end position="125"/>
    </location>
</feature>
<dbReference type="PANTHER" id="PTHR34475">
    <property type="match status" value="1"/>
</dbReference>
<organism evidence="4 5">
    <name type="scientific">Effusibacillus dendaii</name>
    <dbReference type="NCBI Taxonomy" id="2743772"/>
    <lineage>
        <taxon>Bacteria</taxon>
        <taxon>Bacillati</taxon>
        <taxon>Bacillota</taxon>
        <taxon>Bacilli</taxon>
        <taxon>Bacillales</taxon>
        <taxon>Alicyclobacillaceae</taxon>
        <taxon>Effusibacillus</taxon>
    </lineage>
</organism>
<reference evidence="4 5" key="1">
    <citation type="submission" date="2020-08" db="EMBL/GenBank/DDBJ databases">
        <title>Complete Genome Sequence of Effusibacillus dendaii Strain skT53, Isolated from Farmland soil.</title>
        <authorList>
            <person name="Konishi T."/>
            <person name="Kawasaki H."/>
        </authorList>
    </citation>
    <scope>NUCLEOTIDE SEQUENCE [LARGE SCALE GENOMIC DNA]</scope>
    <source>
        <strain evidence="5">skT53</strain>
    </source>
</reference>
<evidence type="ECO:0000256" key="2">
    <source>
        <dbReference type="SAM" id="Phobius"/>
    </source>
</evidence>
<proteinExistence type="predicted"/>
<feature type="compositionally biased region" description="Low complexity" evidence="1">
    <location>
        <begin position="163"/>
        <end position="175"/>
    </location>
</feature>
<dbReference type="CDD" id="cd00093">
    <property type="entry name" value="HTH_XRE"/>
    <property type="match status" value="1"/>
</dbReference>
<keyword evidence="2" id="KW-0812">Transmembrane</keyword>
<feature type="transmembrane region" description="Helical" evidence="2">
    <location>
        <begin position="133"/>
        <end position="150"/>
    </location>
</feature>
<dbReference type="Pfam" id="PF13413">
    <property type="entry name" value="HTH_25"/>
    <property type="match status" value="1"/>
</dbReference>
<evidence type="ECO:0000259" key="3">
    <source>
        <dbReference type="Pfam" id="PF13464"/>
    </source>
</evidence>
<name>A0A7I8D6H7_9BACL</name>
<feature type="compositionally biased region" description="Basic and acidic residues" evidence="1">
    <location>
        <begin position="198"/>
        <end position="207"/>
    </location>
</feature>
<dbReference type="RefSeq" id="WP_200759831.1">
    <property type="nucleotide sequence ID" value="NZ_AP023366.1"/>
</dbReference>
<keyword evidence="2" id="KW-1133">Transmembrane helix</keyword>
<evidence type="ECO:0000256" key="1">
    <source>
        <dbReference type="SAM" id="MobiDB-lite"/>
    </source>
</evidence>
<accession>A0A7I8D6H7</accession>
<evidence type="ECO:0000313" key="4">
    <source>
        <dbReference type="EMBL" id="BCJ85753.1"/>
    </source>
</evidence>
<dbReference type="InterPro" id="IPR050400">
    <property type="entry name" value="Bact_Cytoskel_RodZ"/>
</dbReference>
<feature type="compositionally biased region" description="Basic and acidic residues" evidence="1">
    <location>
        <begin position="79"/>
        <end position="113"/>
    </location>
</feature>
<feature type="compositionally biased region" description="Pro residues" evidence="1">
    <location>
        <begin position="176"/>
        <end position="195"/>
    </location>
</feature>
<dbReference type="PANTHER" id="PTHR34475:SF1">
    <property type="entry name" value="CYTOSKELETON PROTEIN RODZ"/>
    <property type="match status" value="1"/>
</dbReference>
<dbReference type="Gene3D" id="1.10.260.40">
    <property type="entry name" value="lambda repressor-like DNA-binding domains"/>
    <property type="match status" value="1"/>
</dbReference>
<protein>
    <submittedName>
        <fullName evidence="4">XRE family transcriptional regulator</fullName>
    </submittedName>
</protein>
<sequence>MEELGRILRTARENGNLTLDEIQDRTKISKRYLMAIEAGDLSVLPGLVYARGFIKNYAEQVGVDGDALLDKYGLTDKSAVSERRESPALETVKQPEVKEMTPIRSERRADGPKNPKPVASPPVQKENRMGPQFLIGFLVIALIGVGYWLLNNYMARQDAAPAPAAPMEQPTNQTPAPAPAPQPAVPPVKPQPTGPLKPETKDDNRSVYKVDGDGIKLEIQIVNNPCWLNIQVDGESKLTRTVVPGTSISFDGKKEIFIKAGFPPAMQVKVNGQPVEVEQVEDPYGLLFQKK</sequence>
<dbReference type="InterPro" id="IPR010982">
    <property type="entry name" value="Lambda_DNA-bd_dom_sf"/>
</dbReference>
<dbReference type="SUPFAM" id="SSF47413">
    <property type="entry name" value="lambda repressor-like DNA-binding domains"/>
    <property type="match status" value="1"/>
</dbReference>
<dbReference type="GO" id="GO:0003677">
    <property type="term" value="F:DNA binding"/>
    <property type="evidence" value="ECO:0007669"/>
    <property type="project" value="InterPro"/>
</dbReference>
<dbReference type="InterPro" id="IPR025194">
    <property type="entry name" value="RodZ-like_C"/>
</dbReference>
<keyword evidence="5" id="KW-1185">Reference proteome</keyword>
<feature type="domain" description="Cytoskeleton protein RodZ-like C-terminal" evidence="3">
    <location>
        <begin position="223"/>
        <end position="278"/>
    </location>
</feature>
<feature type="region of interest" description="Disordered" evidence="1">
    <location>
        <begin position="163"/>
        <end position="207"/>
    </location>
</feature>
<gene>
    <name evidence="4" type="ORF">skT53_07380</name>
</gene>
<dbReference type="EMBL" id="AP023366">
    <property type="protein sequence ID" value="BCJ85753.1"/>
    <property type="molecule type" value="Genomic_DNA"/>
</dbReference>